<dbReference type="Pfam" id="PF02672">
    <property type="entry name" value="CP12"/>
    <property type="match status" value="1"/>
</dbReference>
<feature type="non-terminal residue" evidence="3">
    <location>
        <position position="1"/>
    </location>
</feature>
<gene>
    <name evidence="3" type="ORF">HaLaN_21579</name>
</gene>
<comment type="caution">
    <text evidence="3">The sequence shown here is derived from an EMBL/GenBank/DDBJ whole genome shotgun (WGS) entry which is preliminary data.</text>
</comment>
<feature type="domain" description="CP12" evidence="2">
    <location>
        <begin position="42"/>
        <end position="106"/>
    </location>
</feature>
<dbReference type="GO" id="GO:0080153">
    <property type="term" value="P:negative regulation of reductive pentose-phosphate cycle"/>
    <property type="evidence" value="ECO:0007669"/>
    <property type="project" value="TreeGrafter"/>
</dbReference>
<feature type="disulfide bond" evidence="1">
    <location>
        <begin position="53"/>
        <end position="61"/>
    </location>
</feature>
<dbReference type="PANTHER" id="PTHR33921:SF15">
    <property type="entry name" value="CALVIN CYCLE PROTEIN CP12-2, CHLOROPLASTIC"/>
    <property type="match status" value="1"/>
</dbReference>
<dbReference type="InterPro" id="IPR003823">
    <property type="entry name" value="CP12_dom"/>
</dbReference>
<evidence type="ECO:0000256" key="1">
    <source>
        <dbReference type="PIRSR" id="PIRSR639314-50"/>
    </source>
</evidence>
<dbReference type="InterPro" id="IPR039314">
    <property type="entry name" value="CP12-like"/>
</dbReference>
<feature type="disulfide bond" evidence="1">
    <location>
        <begin position="92"/>
        <end position="101"/>
    </location>
</feature>
<keyword evidence="4" id="KW-1185">Reference proteome</keyword>
<protein>
    <submittedName>
        <fullName evidence="3">Calvin cycle protein CP12, chloroplastic</fullName>
    </submittedName>
</protein>
<proteinExistence type="predicted"/>
<accession>A0A699ZM40</accession>
<keyword evidence="1" id="KW-1015">Disulfide bond</keyword>
<dbReference type="AlphaFoldDB" id="A0A699ZM40"/>
<dbReference type="SMART" id="SM01093">
    <property type="entry name" value="CP12"/>
    <property type="match status" value="1"/>
</dbReference>
<reference evidence="3 4" key="1">
    <citation type="submission" date="2020-02" db="EMBL/GenBank/DDBJ databases">
        <title>Draft genome sequence of Haematococcus lacustris strain NIES-144.</title>
        <authorList>
            <person name="Morimoto D."/>
            <person name="Nakagawa S."/>
            <person name="Yoshida T."/>
            <person name="Sawayama S."/>
        </authorList>
    </citation>
    <scope>NUCLEOTIDE SEQUENCE [LARGE SCALE GENOMIC DNA]</scope>
    <source>
        <strain evidence="3 4">NIES-144</strain>
    </source>
</reference>
<organism evidence="3 4">
    <name type="scientific">Haematococcus lacustris</name>
    <name type="common">Green alga</name>
    <name type="synonym">Haematococcus pluvialis</name>
    <dbReference type="NCBI Taxonomy" id="44745"/>
    <lineage>
        <taxon>Eukaryota</taxon>
        <taxon>Viridiplantae</taxon>
        <taxon>Chlorophyta</taxon>
        <taxon>core chlorophytes</taxon>
        <taxon>Chlorophyceae</taxon>
        <taxon>CS clade</taxon>
        <taxon>Chlamydomonadales</taxon>
        <taxon>Haematococcaceae</taxon>
        <taxon>Haematococcus</taxon>
    </lineage>
</organism>
<name>A0A699ZM40_HAELA</name>
<dbReference type="PANTHER" id="PTHR33921">
    <property type="entry name" value="CALVIN CYCLE PROTEIN CP12-2, CHLOROPLASTIC"/>
    <property type="match status" value="1"/>
</dbReference>
<sequence length="106" mass="11317">MALSLRASSSATVRATSRVAVKATRPVVRSVRVFADQAKSPVETAIQEAEEACKDGSTKDCAAAWDTVEEVSAAISHKKAAEKALDPLEQYCEGAPDADECRVYED</sequence>
<dbReference type="EMBL" id="BLLF01002388">
    <property type="protein sequence ID" value="GFH23887.1"/>
    <property type="molecule type" value="Genomic_DNA"/>
</dbReference>
<evidence type="ECO:0000313" key="4">
    <source>
        <dbReference type="Proteomes" id="UP000485058"/>
    </source>
</evidence>
<evidence type="ECO:0000259" key="2">
    <source>
        <dbReference type="SMART" id="SM01093"/>
    </source>
</evidence>
<evidence type="ECO:0000313" key="3">
    <source>
        <dbReference type="EMBL" id="GFH23887.1"/>
    </source>
</evidence>
<dbReference type="Proteomes" id="UP000485058">
    <property type="component" value="Unassembled WGS sequence"/>
</dbReference>
<dbReference type="GO" id="GO:0009507">
    <property type="term" value="C:chloroplast"/>
    <property type="evidence" value="ECO:0007669"/>
    <property type="project" value="TreeGrafter"/>
</dbReference>